<evidence type="ECO:0000313" key="4">
    <source>
        <dbReference type="EMBL" id="RKO24469.1"/>
    </source>
</evidence>
<accession>A0A3B0FXE7</accession>
<evidence type="ECO:0000256" key="2">
    <source>
        <dbReference type="ARBA" id="ARBA00023315"/>
    </source>
</evidence>
<dbReference type="PANTHER" id="PTHR43877">
    <property type="entry name" value="AMINOALKYLPHOSPHONATE N-ACETYLTRANSFERASE-RELATED-RELATED"/>
    <property type="match status" value="1"/>
</dbReference>
<keyword evidence="2" id="KW-0012">Acyltransferase</keyword>
<dbReference type="PROSITE" id="PS51186">
    <property type="entry name" value="GNAT"/>
    <property type="match status" value="1"/>
</dbReference>
<dbReference type="EMBL" id="RBNH01000006">
    <property type="protein sequence ID" value="RKO24469.1"/>
    <property type="molecule type" value="Genomic_DNA"/>
</dbReference>
<comment type="caution">
    <text evidence="4">The sequence shown here is derived from an EMBL/GenBank/DDBJ whole genome shotgun (WGS) entry which is preliminary data.</text>
</comment>
<protein>
    <submittedName>
        <fullName evidence="4">GNAT family N-acetyltransferase</fullName>
    </submittedName>
</protein>
<dbReference type="Gene3D" id="3.40.630.30">
    <property type="match status" value="1"/>
</dbReference>
<proteinExistence type="predicted"/>
<keyword evidence="1 4" id="KW-0808">Transferase</keyword>
<organism evidence="4 5">
    <name type="scientific">Pseudarthrobacter phenanthrenivorans</name>
    <name type="common">Arthrobacter phenanthrenivorans</name>
    <dbReference type="NCBI Taxonomy" id="361575"/>
    <lineage>
        <taxon>Bacteria</taxon>
        <taxon>Bacillati</taxon>
        <taxon>Actinomycetota</taxon>
        <taxon>Actinomycetes</taxon>
        <taxon>Micrococcales</taxon>
        <taxon>Micrococcaceae</taxon>
        <taxon>Pseudarthrobacter</taxon>
    </lineage>
</organism>
<feature type="domain" description="N-acetyltransferase" evidence="3">
    <location>
        <begin position="3"/>
        <end position="171"/>
    </location>
</feature>
<dbReference type="SUPFAM" id="SSF55729">
    <property type="entry name" value="Acyl-CoA N-acyltransferases (Nat)"/>
    <property type="match status" value="1"/>
</dbReference>
<dbReference type="RefSeq" id="WP_120692202.1">
    <property type="nucleotide sequence ID" value="NZ_RBNH01000006.1"/>
</dbReference>
<sequence length="179" mass="19353">MALTVRRAAPADVERLAEIHIQCWRETYRGMLSERFLASQDPASRLSLWRRLLESPEPADAWVACDGDTVVGFAGVRHVPAGEVTHDAPPPSSGSLELWGLYLLASHQGLGLGRRLLEAALGNSAASLWVAADNARAIGFYRRFGFAPDGAEDVIPTWEDLHEIRMVRAGQGSGPGNPG</sequence>
<evidence type="ECO:0000259" key="3">
    <source>
        <dbReference type="PROSITE" id="PS51186"/>
    </source>
</evidence>
<evidence type="ECO:0000256" key="1">
    <source>
        <dbReference type="ARBA" id="ARBA00022679"/>
    </source>
</evidence>
<dbReference type="Pfam" id="PF00583">
    <property type="entry name" value="Acetyltransf_1"/>
    <property type="match status" value="1"/>
</dbReference>
<dbReference type="Proteomes" id="UP000273159">
    <property type="component" value="Unassembled WGS sequence"/>
</dbReference>
<evidence type="ECO:0000313" key="5">
    <source>
        <dbReference type="Proteomes" id="UP000273159"/>
    </source>
</evidence>
<dbReference type="CDD" id="cd04301">
    <property type="entry name" value="NAT_SF"/>
    <property type="match status" value="1"/>
</dbReference>
<reference evidence="5" key="2">
    <citation type="submission" date="2018-10" db="EMBL/GenBank/DDBJ databases">
        <authorList>
            <person name="Wang Y."/>
            <person name="Wang J."/>
            <person name="Yang X."/>
            <person name="Wang Z."/>
            <person name="Huang Y."/>
        </authorList>
    </citation>
    <scope>NUCLEOTIDE SEQUENCE [LARGE SCALE GENOMIC DNA]</scope>
    <source>
        <strain evidence="5">J015</strain>
    </source>
</reference>
<reference evidence="4 5" key="1">
    <citation type="submission" date="2018-10" db="EMBL/GenBank/DDBJ databases">
        <title>Genome-guide identification and characterization of bacteria that degrade polycyclic aromatic hydrocarbons and resist hexavalent chromium simultaneously.</title>
        <authorList>
            <person name="Feng H."/>
        </authorList>
    </citation>
    <scope>NUCLEOTIDE SEQUENCE [LARGE SCALE GENOMIC DNA]</scope>
    <source>
        <strain evidence="4 5">J015</strain>
    </source>
</reference>
<name>A0A3B0FXE7_PSEPS</name>
<dbReference type="AlphaFoldDB" id="A0A3B0FXE7"/>
<dbReference type="InterPro" id="IPR016181">
    <property type="entry name" value="Acyl_CoA_acyltransferase"/>
</dbReference>
<dbReference type="InterPro" id="IPR050832">
    <property type="entry name" value="Bact_Acetyltransf"/>
</dbReference>
<dbReference type="GO" id="GO:0016747">
    <property type="term" value="F:acyltransferase activity, transferring groups other than amino-acyl groups"/>
    <property type="evidence" value="ECO:0007669"/>
    <property type="project" value="InterPro"/>
</dbReference>
<gene>
    <name evidence="4" type="ORF">D7Z96_08510</name>
</gene>
<dbReference type="InterPro" id="IPR000182">
    <property type="entry name" value="GNAT_dom"/>
</dbReference>